<dbReference type="InterPro" id="IPR041373">
    <property type="entry name" value="RT_RNaseH"/>
</dbReference>
<evidence type="ECO:0000259" key="10">
    <source>
        <dbReference type="Pfam" id="PF00078"/>
    </source>
</evidence>
<keyword evidence="5" id="KW-0064">Aspartyl protease</keyword>
<evidence type="ECO:0000256" key="9">
    <source>
        <dbReference type="SAM" id="MobiDB-lite"/>
    </source>
</evidence>
<dbReference type="InterPro" id="IPR000477">
    <property type="entry name" value="RT_dom"/>
</dbReference>
<dbReference type="Pfam" id="PF00078">
    <property type="entry name" value="RVT_1"/>
    <property type="match status" value="1"/>
</dbReference>
<dbReference type="GO" id="GO:0004519">
    <property type="term" value="F:endonuclease activity"/>
    <property type="evidence" value="ECO:0007669"/>
    <property type="project" value="UniProtKB-KW"/>
</dbReference>
<feature type="domain" description="Reverse transcriptase RNase H-like" evidence="11">
    <location>
        <begin position="288"/>
        <end position="341"/>
    </location>
</feature>
<comment type="caution">
    <text evidence="12">The sequence shown here is derived from an EMBL/GenBank/DDBJ whole genome shotgun (WGS) entry which is preliminary data.</text>
</comment>
<evidence type="ECO:0000256" key="6">
    <source>
        <dbReference type="ARBA" id="ARBA00022759"/>
    </source>
</evidence>
<keyword evidence="2" id="KW-0808">Transferase</keyword>
<feature type="domain" description="Reverse transcriptase" evidence="10">
    <location>
        <begin position="156"/>
        <end position="261"/>
    </location>
</feature>
<dbReference type="PANTHER" id="PTHR33064">
    <property type="entry name" value="POL PROTEIN"/>
    <property type="match status" value="1"/>
</dbReference>
<evidence type="ECO:0000256" key="4">
    <source>
        <dbReference type="ARBA" id="ARBA00022722"/>
    </source>
</evidence>
<dbReference type="GO" id="GO:0003964">
    <property type="term" value="F:RNA-directed DNA polymerase activity"/>
    <property type="evidence" value="ECO:0007669"/>
    <property type="project" value="UniProtKB-KW"/>
</dbReference>
<dbReference type="GO" id="GO:0004190">
    <property type="term" value="F:aspartic-type endopeptidase activity"/>
    <property type="evidence" value="ECO:0007669"/>
    <property type="project" value="UniProtKB-KW"/>
</dbReference>
<dbReference type="InterPro" id="IPR051320">
    <property type="entry name" value="Viral_Replic_Matur_Polypro"/>
</dbReference>
<dbReference type="Pfam" id="PF17917">
    <property type="entry name" value="RT_RNaseH"/>
    <property type="match status" value="1"/>
</dbReference>
<protein>
    <recommendedName>
        <fullName evidence="14">Reverse transcriptase/retrotransposon-derived protein RNase H-like domain-containing protein</fullName>
    </recommendedName>
</protein>
<evidence type="ECO:0000256" key="2">
    <source>
        <dbReference type="ARBA" id="ARBA00022679"/>
    </source>
</evidence>
<evidence type="ECO:0000256" key="8">
    <source>
        <dbReference type="ARBA" id="ARBA00022918"/>
    </source>
</evidence>
<dbReference type="InterPro" id="IPR043128">
    <property type="entry name" value="Rev_trsase/Diguanyl_cyclase"/>
</dbReference>
<evidence type="ECO:0000256" key="5">
    <source>
        <dbReference type="ARBA" id="ARBA00022750"/>
    </source>
</evidence>
<evidence type="ECO:0000256" key="7">
    <source>
        <dbReference type="ARBA" id="ARBA00022801"/>
    </source>
</evidence>
<dbReference type="Gene3D" id="3.10.10.10">
    <property type="entry name" value="HIV Type 1 Reverse Transcriptase, subunit A, domain 1"/>
    <property type="match status" value="1"/>
</dbReference>
<organism evidence="12 13">
    <name type="scientific">Rotaria socialis</name>
    <dbReference type="NCBI Taxonomy" id="392032"/>
    <lineage>
        <taxon>Eukaryota</taxon>
        <taxon>Metazoa</taxon>
        <taxon>Spiralia</taxon>
        <taxon>Gnathifera</taxon>
        <taxon>Rotifera</taxon>
        <taxon>Eurotatoria</taxon>
        <taxon>Bdelloidea</taxon>
        <taxon>Philodinida</taxon>
        <taxon>Philodinidae</taxon>
        <taxon>Rotaria</taxon>
    </lineage>
</organism>
<evidence type="ECO:0000259" key="11">
    <source>
        <dbReference type="Pfam" id="PF17917"/>
    </source>
</evidence>
<evidence type="ECO:0000256" key="1">
    <source>
        <dbReference type="ARBA" id="ARBA00022670"/>
    </source>
</evidence>
<name>A0A820VS39_9BILA</name>
<sequence length="529" mass="60380">MEREQKEEEGESSKRAINNRHIPNLERLSVYLRYSWGRNNAMDSTVGTFGQSNITWSNKGNICNLIQPVTNSEQKDKIKRALDKHVKLFDTTKPTIVINVKPHAIKTLDHSPPSSKPYYSTPTKQDAMYMITQELLQFELIRPSYSPYAAPALLVAKHDVSWRMVVDNKKLNNITIKDNHPLPNMEQTIQTLGGGYQFFSKFDMKSGFWQIPIRAFITPEGLYEWNVLAQGLKNSPLSFQRVIADILSSCHQFALVYIDDYPDEDHPVILATDASKTGVGGTLQQPINEALAIWLCFQRMRSYLLGRSIIICADHCPLCKMMTSSVKNPRVDRQNNCLAGYLSRHPIQPNEEIFDEDYGISMLFQGKPPAKVTVSVNNSQFIGAVITRSKTKQILQQQDTINATNTFIKNESPSSSSTQDTDKQQNELSSHLISSNMFDITKIKEEQLKDSFIQNKIKEIMADPTKYPYVFKDGVLYKLMSANATNTTKTKLIYLPSSMINSLLQSYHNDPLRDHFDIRRTYFKIKNKL</sequence>
<keyword evidence="4" id="KW-0540">Nuclease</keyword>
<evidence type="ECO:0008006" key="14">
    <source>
        <dbReference type="Google" id="ProtNLM"/>
    </source>
</evidence>
<dbReference type="Proteomes" id="UP000663862">
    <property type="component" value="Unassembled WGS sequence"/>
</dbReference>
<dbReference type="PANTHER" id="PTHR33064:SF37">
    <property type="entry name" value="RIBONUCLEASE H"/>
    <property type="match status" value="1"/>
</dbReference>
<reference evidence="12" key="1">
    <citation type="submission" date="2021-02" db="EMBL/GenBank/DDBJ databases">
        <authorList>
            <person name="Nowell W R."/>
        </authorList>
    </citation>
    <scope>NUCLEOTIDE SEQUENCE</scope>
</reference>
<keyword evidence="8" id="KW-0695">RNA-directed DNA polymerase</keyword>
<keyword evidence="1" id="KW-0645">Protease</keyword>
<dbReference type="SUPFAM" id="SSF56672">
    <property type="entry name" value="DNA/RNA polymerases"/>
    <property type="match status" value="1"/>
</dbReference>
<feature type="region of interest" description="Disordered" evidence="9">
    <location>
        <begin position="407"/>
        <end position="427"/>
    </location>
</feature>
<dbReference type="AlphaFoldDB" id="A0A820VS39"/>
<proteinExistence type="predicted"/>
<evidence type="ECO:0000313" key="12">
    <source>
        <dbReference type="EMBL" id="CAF4504220.1"/>
    </source>
</evidence>
<dbReference type="EMBL" id="CAJOBQ010001643">
    <property type="protein sequence ID" value="CAF4504220.1"/>
    <property type="molecule type" value="Genomic_DNA"/>
</dbReference>
<dbReference type="InterPro" id="IPR043502">
    <property type="entry name" value="DNA/RNA_pol_sf"/>
</dbReference>
<keyword evidence="3" id="KW-0548">Nucleotidyltransferase</keyword>
<dbReference type="GO" id="GO:0006508">
    <property type="term" value="P:proteolysis"/>
    <property type="evidence" value="ECO:0007669"/>
    <property type="project" value="UniProtKB-KW"/>
</dbReference>
<keyword evidence="7" id="KW-0378">Hydrolase</keyword>
<accession>A0A820VS39</accession>
<evidence type="ECO:0000256" key="3">
    <source>
        <dbReference type="ARBA" id="ARBA00022695"/>
    </source>
</evidence>
<dbReference type="CDD" id="cd01647">
    <property type="entry name" value="RT_LTR"/>
    <property type="match status" value="1"/>
</dbReference>
<keyword evidence="6" id="KW-0255">Endonuclease</keyword>
<evidence type="ECO:0000313" key="13">
    <source>
        <dbReference type="Proteomes" id="UP000663862"/>
    </source>
</evidence>
<dbReference type="Gene3D" id="3.30.70.270">
    <property type="match status" value="1"/>
</dbReference>
<gene>
    <name evidence="12" type="ORF">TSG867_LOCUS21338</name>
</gene>